<feature type="transmembrane region" description="Helical" evidence="5">
    <location>
        <begin position="302"/>
        <end position="325"/>
    </location>
</feature>
<organism evidence="7 8">
    <name type="scientific">Mesorhizobium abyssinicae</name>
    <dbReference type="NCBI Taxonomy" id="1209958"/>
    <lineage>
        <taxon>Bacteria</taxon>
        <taxon>Pseudomonadati</taxon>
        <taxon>Pseudomonadota</taxon>
        <taxon>Alphaproteobacteria</taxon>
        <taxon>Hyphomicrobiales</taxon>
        <taxon>Phyllobacteriaceae</taxon>
        <taxon>Mesorhizobium</taxon>
    </lineage>
</organism>
<dbReference type="InterPro" id="IPR002645">
    <property type="entry name" value="STAS_dom"/>
</dbReference>
<feature type="transmembrane region" description="Helical" evidence="5">
    <location>
        <begin position="180"/>
        <end position="208"/>
    </location>
</feature>
<keyword evidence="8" id="KW-1185">Reference proteome</keyword>
<dbReference type="RefSeq" id="WP_320321134.1">
    <property type="nucleotide sequence ID" value="NZ_JAVIIP010000010.1"/>
</dbReference>
<dbReference type="Pfam" id="PF00916">
    <property type="entry name" value="Sulfate_transp"/>
    <property type="match status" value="1"/>
</dbReference>
<evidence type="ECO:0000259" key="6">
    <source>
        <dbReference type="PROSITE" id="PS50801"/>
    </source>
</evidence>
<dbReference type="InterPro" id="IPR001902">
    <property type="entry name" value="SLC26A/SulP_fam"/>
</dbReference>
<feature type="transmembrane region" description="Helical" evidence="5">
    <location>
        <begin position="464"/>
        <end position="484"/>
    </location>
</feature>
<comment type="caution">
    <text evidence="7">The sequence shown here is derived from an EMBL/GenBank/DDBJ whole genome shotgun (WGS) entry which is preliminary data.</text>
</comment>
<dbReference type="PANTHER" id="PTHR11814">
    <property type="entry name" value="SULFATE TRANSPORTER"/>
    <property type="match status" value="1"/>
</dbReference>
<accession>A0ABU5ARG7</accession>
<feature type="transmembrane region" description="Helical" evidence="5">
    <location>
        <begin position="96"/>
        <end position="126"/>
    </location>
</feature>
<proteinExistence type="predicted"/>
<keyword evidence="2 5" id="KW-0812">Transmembrane</keyword>
<protein>
    <submittedName>
        <fullName evidence="7">SulP family inorganic anion transporter</fullName>
    </submittedName>
</protein>
<reference evidence="7 8" key="1">
    <citation type="submission" date="2023-08" db="EMBL/GenBank/DDBJ databases">
        <title>Implementing the SeqCode for naming new Mesorhizobium species isolated from Vachellia karroo root nodules.</title>
        <authorList>
            <person name="Van Lill M."/>
        </authorList>
    </citation>
    <scope>NUCLEOTIDE SEQUENCE [LARGE SCALE GENOMIC DNA]</scope>
    <source>
        <strain evidence="7 8">VK4B</strain>
    </source>
</reference>
<dbReference type="Gene3D" id="3.30.750.24">
    <property type="entry name" value="STAS domain"/>
    <property type="match status" value="1"/>
</dbReference>
<dbReference type="SUPFAM" id="SSF52091">
    <property type="entry name" value="SpoIIaa-like"/>
    <property type="match status" value="1"/>
</dbReference>
<feature type="transmembrane region" description="Helical" evidence="5">
    <location>
        <begin position="215"/>
        <end position="234"/>
    </location>
</feature>
<evidence type="ECO:0000313" key="7">
    <source>
        <dbReference type="EMBL" id="MDX8539883.1"/>
    </source>
</evidence>
<gene>
    <name evidence="7" type="ORF">RFM23_19875</name>
</gene>
<feature type="transmembrane region" description="Helical" evidence="5">
    <location>
        <begin position="395"/>
        <end position="426"/>
    </location>
</feature>
<evidence type="ECO:0000256" key="3">
    <source>
        <dbReference type="ARBA" id="ARBA00022989"/>
    </source>
</evidence>
<dbReference type="PROSITE" id="PS50801">
    <property type="entry name" value="STAS"/>
    <property type="match status" value="1"/>
</dbReference>
<comment type="subcellular location">
    <subcellularLocation>
        <location evidence="1">Membrane</location>
        <topology evidence="1">Multi-pass membrane protein</topology>
    </subcellularLocation>
</comment>
<feature type="transmembrane region" description="Helical" evidence="5">
    <location>
        <begin position="270"/>
        <end position="290"/>
    </location>
</feature>
<feature type="transmembrane region" description="Helical" evidence="5">
    <location>
        <begin position="41"/>
        <end position="62"/>
    </location>
</feature>
<dbReference type="EMBL" id="JAVIIP010000010">
    <property type="protein sequence ID" value="MDX8539883.1"/>
    <property type="molecule type" value="Genomic_DNA"/>
</dbReference>
<feature type="transmembrane region" description="Helical" evidence="5">
    <location>
        <begin position="69"/>
        <end position="90"/>
    </location>
</feature>
<keyword evidence="4 5" id="KW-0472">Membrane</keyword>
<dbReference type="Pfam" id="PF01740">
    <property type="entry name" value="STAS"/>
    <property type="match status" value="1"/>
</dbReference>
<keyword evidence="3 5" id="KW-1133">Transmembrane helix</keyword>
<evidence type="ECO:0000256" key="2">
    <source>
        <dbReference type="ARBA" id="ARBA00022692"/>
    </source>
</evidence>
<dbReference type="CDD" id="cd07042">
    <property type="entry name" value="STAS_SulP_like_sulfate_transporter"/>
    <property type="match status" value="1"/>
</dbReference>
<name>A0ABU5ARG7_9HYPH</name>
<evidence type="ECO:0000256" key="1">
    <source>
        <dbReference type="ARBA" id="ARBA00004141"/>
    </source>
</evidence>
<dbReference type="Proteomes" id="UP001276564">
    <property type="component" value="Unassembled WGS sequence"/>
</dbReference>
<feature type="domain" description="STAS" evidence="6">
    <location>
        <begin position="462"/>
        <end position="562"/>
    </location>
</feature>
<sequence length="567" mass="59348">MDQVRRTNHQQARPTFAELFTPKLVTVLREGYTAAHFRADAIAGLTVAIVALPLSMAIAIASGVTPERGLYTSIVGGFIISALGGSRFQIGGPAGAFIVLVAATVARVGVDGLLLATMMAGVFLLAIGYLRLGTYIKFIPYPVTVGFTAGIAVIIFSGQITELFGLTLAGKEPGPLVPKLMALSEAAGTINPAATFVAVLTIATIVFLKRWRPKWPAMLIAIGLASLAVALFALPAETIGTRYGGIPRSLQWPAFPPIGIDRMVDVLPDAVAFALLGAIESLLSAVVADGMTGRRHRSNCELVAQGFANIASALFGGICATGTIARTATNVRAGAHGPVAGMVHSAILLVLMLVAAPLASYIPLAALAGVLAVVCWNMFEKQAFATLLRTSSGDALVLMATFLIVVFRDLTEGIVVGFALGSILFIDRMAKSIAVEADQPLVPDDIADRASTYDSSEASDADTVVYRISGAFFFGAASTVGTVLDRIADQRKNFILDCSAVPFFDSTAANVIEGAAHKARRAGVRFIIAGAAPQTRRMLINHGVKRPLVTYAASIRDARAQLKAPDG</sequence>
<evidence type="ECO:0000256" key="5">
    <source>
        <dbReference type="SAM" id="Phobius"/>
    </source>
</evidence>
<feature type="transmembrane region" description="Helical" evidence="5">
    <location>
        <begin position="138"/>
        <end position="160"/>
    </location>
</feature>
<feature type="transmembrane region" description="Helical" evidence="5">
    <location>
        <begin position="345"/>
        <end position="374"/>
    </location>
</feature>
<dbReference type="InterPro" id="IPR036513">
    <property type="entry name" value="STAS_dom_sf"/>
</dbReference>
<evidence type="ECO:0000256" key="4">
    <source>
        <dbReference type="ARBA" id="ARBA00023136"/>
    </source>
</evidence>
<evidence type="ECO:0000313" key="8">
    <source>
        <dbReference type="Proteomes" id="UP001276564"/>
    </source>
</evidence>
<dbReference type="InterPro" id="IPR011547">
    <property type="entry name" value="SLC26A/SulP_dom"/>
</dbReference>